<sequence>MSAAVLTESRLSLGGILISEWIKLRTLRSSEWCLLVFAVLTIGAATLISLVLTGLEHTGFDTATANYNWFTASTVAVGFGVLVVGVLGSLVITGEYGTGMIRSSVTAVPRRLPVLFAKAAVIGVATFVAALVSLVLAALASAAILSGAGYPVDIADGQVWVSITANAGYLALVAVLAVGVGAVIRVSAGAIATVLGLILVVPTVFQLIGGLTQQTWPINVAAFLPSSLGGRMAAFPGIEGIVIGDNPYLVLEPWQAALAMVAWAAVALAGGALLLARRDV</sequence>
<dbReference type="PANTHER" id="PTHR37305">
    <property type="entry name" value="INTEGRAL MEMBRANE PROTEIN-RELATED"/>
    <property type="match status" value="1"/>
</dbReference>
<gene>
    <name evidence="2" type="ORF">FLP23_04775</name>
</gene>
<keyword evidence="3" id="KW-1185">Reference proteome</keyword>
<dbReference type="AlphaFoldDB" id="A0A5C1Y662"/>
<keyword evidence="1" id="KW-0812">Transmembrane</keyword>
<dbReference type="KEGG" id="lyk:FLP23_04775"/>
<keyword evidence="1" id="KW-0472">Membrane</keyword>
<feature type="transmembrane region" description="Helical" evidence="1">
    <location>
        <begin position="254"/>
        <end position="276"/>
    </location>
</feature>
<feature type="transmembrane region" description="Helical" evidence="1">
    <location>
        <begin position="67"/>
        <end position="94"/>
    </location>
</feature>
<evidence type="ECO:0000256" key="1">
    <source>
        <dbReference type="SAM" id="Phobius"/>
    </source>
</evidence>
<evidence type="ECO:0000313" key="2">
    <source>
        <dbReference type="EMBL" id="QEO09384.1"/>
    </source>
</evidence>
<feature type="transmembrane region" description="Helical" evidence="1">
    <location>
        <begin position="190"/>
        <end position="209"/>
    </location>
</feature>
<dbReference type="PANTHER" id="PTHR37305:SF1">
    <property type="entry name" value="MEMBRANE PROTEIN"/>
    <property type="match status" value="1"/>
</dbReference>
<keyword evidence="1" id="KW-1133">Transmembrane helix</keyword>
<name>A0A5C1Y662_9MICO</name>
<dbReference type="Pfam" id="PF12730">
    <property type="entry name" value="ABC2_membrane_4"/>
    <property type="match status" value="1"/>
</dbReference>
<feature type="transmembrane region" description="Helical" evidence="1">
    <location>
        <begin position="32"/>
        <end position="55"/>
    </location>
</feature>
<evidence type="ECO:0000313" key="3">
    <source>
        <dbReference type="Proteomes" id="UP000322159"/>
    </source>
</evidence>
<protein>
    <submittedName>
        <fullName evidence="2">ABC transporter permease subunit</fullName>
    </submittedName>
</protein>
<accession>A0A5C1Y662</accession>
<dbReference type="RefSeq" id="WP_149324808.1">
    <property type="nucleotide sequence ID" value="NZ_CP043504.1"/>
</dbReference>
<proteinExistence type="predicted"/>
<feature type="transmembrane region" description="Helical" evidence="1">
    <location>
        <begin position="115"/>
        <end position="139"/>
    </location>
</feature>
<dbReference type="EMBL" id="CP043504">
    <property type="protein sequence ID" value="QEO09384.1"/>
    <property type="molecule type" value="Genomic_DNA"/>
</dbReference>
<feature type="transmembrane region" description="Helical" evidence="1">
    <location>
        <begin position="159"/>
        <end position="183"/>
    </location>
</feature>
<reference evidence="2 3" key="1">
    <citation type="submission" date="2019-09" db="EMBL/GenBank/DDBJ databases">
        <title>Genome sequencing of strain KACC 19322.</title>
        <authorList>
            <person name="Heo J."/>
            <person name="Kim S.-J."/>
            <person name="Kim J.-S."/>
            <person name="Hong S.-B."/>
            <person name="Kwon S.-W."/>
        </authorList>
    </citation>
    <scope>NUCLEOTIDE SEQUENCE [LARGE SCALE GENOMIC DNA]</scope>
    <source>
        <strain evidence="2 3">KACC 19322</strain>
    </source>
</reference>
<dbReference type="Proteomes" id="UP000322159">
    <property type="component" value="Chromosome"/>
</dbReference>
<organism evidence="2 3">
    <name type="scientific">Protaetiibacter larvae</name>
    <dbReference type="NCBI Taxonomy" id="2592654"/>
    <lineage>
        <taxon>Bacteria</taxon>
        <taxon>Bacillati</taxon>
        <taxon>Actinomycetota</taxon>
        <taxon>Actinomycetes</taxon>
        <taxon>Micrococcales</taxon>
        <taxon>Microbacteriaceae</taxon>
        <taxon>Protaetiibacter</taxon>
    </lineage>
</organism>
<dbReference type="OrthoDB" id="3297477at2"/>